<dbReference type="Proteomes" id="UP000789325">
    <property type="component" value="Unassembled WGS sequence"/>
</dbReference>
<feature type="domain" description="Orc1-like AAA ATPase" evidence="1">
    <location>
        <begin position="32"/>
        <end position="174"/>
    </location>
</feature>
<accession>A0A9D2VK76</accession>
<dbReference type="InterPro" id="IPR041664">
    <property type="entry name" value="AAA_16"/>
</dbReference>
<sequence>MVFIDRDGEGRMPDGQVLQNPFKPTAGKMPPELIGRDEVVDEFYEGLLNGPGAPERLIRVSGVRGTGKTVMLGEFKRIALNMEQKWTVVSETASPGFSSRILEALSRSHAPVDATLQPTALGASLGSVRFERSSLNLREAMMRATEKNRGLLITLDEVQDASFDETKALAIAVQHVIAEDRDVAFAFAGLPSMVSEIVNGDTLTFLRRAVPVELSMVPIGDVASSIEDTMRRIGRMEIDGRLVNRLATASAGYPFMVQLIGYQTWQAAFRRCGRRAGAVLPCDVEAGIEKARSRFDAMVIEPALQRVAPMELRYMLAMSLDEEKPSSTSAVAARMGSDLAGVSSYRARLMKAGLVESAGRGFVAFAIPYMDQYLRSRRDEIEQGMLV</sequence>
<keyword evidence="2" id="KW-0547">Nucleotide-binding</keyword>
<dbReference type="SUPFAM" id="SSF52540">
    <property type="entry name" value="P-loop containing nucleoside triphosphate hydrolases"/>
    <property type="match status" value="1"/>
</dbReference>
<proteinExistence type="predicted"/>
<gene>
    <name evidence="2" type="ORF">K8V16_06065</name>
</gene>
<dbReference type="RefSeq" id="WP_204600572.1">
    <property type="nucleotide sequence ID" value="NZ_PPEL01000058.1"/>
</dbReference>
<keyword evidence="2" id="KW-0067">ATP-binding</keyword>
<dbReference type="GO" id="GO:0005524">
    <property type="term" value="F:ATP binding"/>
    <property type="evidence" value="ECO:0007669"/>
    <property type="project" value="UniProtKB-KW"/>
</dbReference>
<dbReference type="Pfam" id="PF13191">
    <property type="entry name" value="AAA_16"/>
    <property type="match status" value="1"/>
</dbReference>
<dbReference type="InterPro" id="IPR027417">
    <property type="entry name" value="P-loop_NTPase"/>
</dbReference>
<reference evidence="2" key="1">
    <citation type="journal article" date="2021" name="PeerJ">
        <title>Extensive microbial diversity within the chicken gut microbiome revealed by metagenomics and culture.</title>
        <authorList>
            <person name="Gilroy R."/>
            <person name="Ravi A."/>
            <person name="Getino M."/>
            <person name="Pursley I."/>
            <person name="Horton D.L."/>
            <person name="Alikhan N.F."/>
            <person name="Baker D."/>
            <person name="Gharbi K."/>
            <person name="Hall N."/>
            <person name="Watson M."/>
            <person name="Adriaenssens E.M."/>
            <person name="Foster-Nyarko E."/>
            <person name="Jarju S."/>
            <person name="Secka A."/>
            <person name="Antonio M."/>
            <person name="Oren A."/>
            <person name="Chaudhuri R.R."/>
            <person name="La Ragione R."/>
            <person name="Hildebrand F."/>
            <person name="Pallen M.J."/>
        </authorList>
    </citation>
    <scope>NUCLEOTIDE SEQUENCE</scope>
    <source>
        <strain evidence="2">USAMLcec12-2067</strain>
    </source>
</reference>
<comment type="caution">
    <text evidence="2">The sequence shown here is derived from an EMBL/GenBank/DDBJ whole genome shotgun (WGS) entry which is preliminary data.</text>
</comment>
<protein>
    <submittedName>
        <fullName evidence="2">ATP-binding protein</fullName>
    </submittedName>
</protein>
<name>A0A9D2VK76_9ACTN</name>
<reference evidence="2" key="2">
    <citation type="submission" date="2021-09" db="EMBL/GenBank/DDBJ databases">
        <authorList>
            <person name="Gilroy R."/>
        </authorList>
    </citation>
    <scope>NUCLEOTIDE SEQUENCE</scope>
    <source>
        <strain evidence="2">USAMLcec12-2067</strain>
    </source>
</reference>
<evidence type="ECO:0000259" key="1">
    <source>
        <dbReference type="Pfam" id="PF13191"/>
    </source>
</evidence>
<dbReference type="AlphaFoldDB" id="A0A9D2VK76"/>
<evidence type="ECO:0000313" key="2">
    <source>
        <dbReference type="EMBL" id="HJH43345.1"/>
    </source>
</evidence>
<dbReference type="EMBL" id="DYZL01000124">
    <property type="protein sequence ID" value="HJH43345.1"/>
    <property type="molecule type" value="Genomic_DNA"/>
</dbReference>
<evidence type="ECO:0000313" key="3">
    <source>
        <dbReference type="Proteomes" id="UP000789325"/>
    </source>
</evidence>
<dbReference type="Gene3D" id="3.40.50.300">
    <property type="entry name" value="P-loop containing nucleotide triphosphate hydrolases"/>
    <property type="match status" value="1"/>
</dbReference>
<organism evidence="2 3">
    <name type="scientific">Rubneribacter badeniensis</name>
    <dbReference type="NCBI Taxonomy" id="2070688"/>
    <lineage>
        <taxon>Bacteria</taxon>
        <taxon>Bacillati</taxon>
        <taxon>Actinomycetota</taxon>
        <taxon>Coriobacteriia</taxon>
        <taxon>Eggerthellales</taxon>
        <taxon>Eggerthellaceae</taxon>
        <taxon>Rubneribacter</taxon>
    </lineage>
</organism>